<evidence type="ECO:0000313" key="3">
    <source>
        <dbReference type="EMBL" id="KAE9201156.1"/>
    </source>
</evidence>
<protein>
    <submittedName>
        <fullName evidence="3">Uncharacterized protein</fullName>
    </submittedName>
</protein>
<evidence type="ECO:0000313" key="5">
    <source>
        <dbReference type="Proteomes" id="UP000441208"/>
    </source>
</evidence>
<dbReference type="AlphaFoldDB" id="A0A6A3XPM0"/>
<gene>
    <name evidence="3" type="ORF">PF005_g15068</name>
    <name evidence="2" type="ORF">PF007_g23879</name>
</gene>
<sequence length="123" mass="12854">MAKGSKSATPLRPTRGPTGAPSTLASDLTSRLSTFSERSVSFDDSADEGPDAKDTMMDYEDLEEKTPAAMQELDDQEGAMLSTGSSGGSRSLFRSQGSPGIPRVPTPAEQQQSSCKQGAHADA</sequence>
<feature type="compositionally biased region" description="Low complexity" evidence="1">
    <location>
        <begin position="81"/>
        <end position="98"/>
    </location>
</feature>
<evidence type="ECO:0000256" key="1">
    <source>
        <dbReference type="SAM" id="MobiDB-lite"/>
    </source>
</evidence>
<organism evidence="3 4">
    <name type="scientific">Phytophthora fragariae</name>
    <dbReference type="NCBI Taxonomy" id="53985"/>
    <lineage>
        <taxon>Eukaryota</taxon>
        <taxon>Sar</taxon>
        <taxon>Stramenopiles</taxon>
        <taxon>Oomycota</taxon>
        <taxon>Peronosporomycetes</taxon>
        <taxon>Peronosporales</taxon>
        <taxon>Peronosporaceae</taxon>
        <taxon>Phytophthora</taxon>
    </lineage>
</organism>
<dbReference type="Proteomes" id="UP000441208">
    <property type="component" value="Unassembled WGS sequence"/>
</dbReference>
<dbReference type="Proteomes" id="UP000433483">
    <property type="component" value="Unassembled WGS sequence"/>
</dbReference>
<proteinExistence type="predicted"/>
<feature type="region of interest" description="Disordered" evidence="1">
    <location>
        <begin position="1"/>
        <end position="123"/>
    </location>
</feature>
<evidence type="ECO:0000313" key="4">
    <source>
        <dbReference type="Proteomes" id="UP000433483"/>
    </source>
</evidence>
<reference evidence="4 5" key="1">
    <citation type="submission" date="2018-08" db="EMBL/GenBank/DDBJ databases">
        <title>Genomic investigation of the strawberry pathogen Phytophthora fragariae indicates pathogenicity is determined by transcriptional variation in three key races.</title>
        <authorList>
            <person name="Adams T.M."/>
            <person name="Armitage A.D."/>
            <person name="Sobczyk M.K."/>
            <person name="Bates H.J."/>
            <person name="Dunwell J.M."/>
            <person name="Nellist C.F."/>
            <person name="Harrison R.J."/>
        </authorList>
    </citation>
    <scope>NUCLEOTIDE SEQUENCE [LARGE SCALE GENOMIC DNA]</scope>
    <source>
        <strain evidence="3 4">NOV-27</strain>
        <strain evidence="2 5">NOV-71</strain>
    </source>
</reference>
<evidence type="ECO:0000313" key="2">
    <source>
        <dbReference type="EMBL" id="KAE9078390.1"/>
    </source>
</evidence>
<dbReference type="EMBL" id="QXGB01000919">
    <property type="protein sequence ID" value="KAE9201156.1"/>
    <property type="molecule type" value="Genomic_DNA"/>
</dbReference>
<comment type="caution">
    <text evidence="3">The sequence shown here is derived from an EMBL/GenBank/DDBJ whole genome shotgun (WGS) entry which is preliminary data.</text>
</comment>
<name>A0A6A3XPM0_9STRA</name>
<keyword evidence="4" id="KW-1185">Reference proteome</keyword>
<accession>A0A6A3XPM0</accession>
<feature type="compositionally biased region" description="Polar residues" evidence="1">
    <location>
        <begin position="20"/>
        <end position="39"/>
    </location>
</feature>
<dbReference type="OrthoDB" id="10309966at2759"/>
<dbReference type="EMBL" id="QXFZ01002314">
    <property type="protein sequence ID" value="KAE9078390.1"/>
    <property type="molecule type" value="Genomic_DNA"/>
</dbReference>